<name>A0AAJ6APY8_MICMQ</name>
<reference evidence="1" key="1">
    <citation type="submission" date="2023-02" db="EMBL/GenBank/DDBJ databases">
        <title>Genome sequence of Microbacterium liquefaciens B1075.</title>
        <authorList>
            <person name="Cao J."/>
            <person name="Li X."/>
        </authorList>
    </citation>
    <scope>NUCLEOTIDE SEQUENCE</scope>
    <source>
        <strain evidence="1">B1075</strain>
    </source>
</reference>
<proteinExistence type="predicted"/>
<sequence length="142" mass="15113">MLGATLMASLAGCSFIAGDLADDEVEEIPAALLASDIGITKAGADKTVSGFTYYLAVNVYLDDDELRDSELASILQIIVDENDLPIDELKIGVVDVNDEDIDLDSMMERLVPGVVAVTVGDDVRFTTDGAREIIDAVDTEQS</sequence>
<organism evidence="1 2">
    <name type="scientific">Microbacterium maritypicum</name>
    <name type="common">Microbacterium liquefaciens</name>
    <dbReference type="NCBI Taxonomy" id="33918"/>
    <lineage>
        <taxon>Bacteria</taxon>
        <taxon>Bacillati</taxon>
        <taxon>Actinomycetota</taxon>
        <taxon>Actinomycetes</taxon>
        <taxon>Micrococcales</taxon>
        <taxon>Microbacteriaceae</taxon>
        <taxon>Microbacterium</taxon>
    </lineage>
</organism>
<dbReference type="Proteomes" id="UP001214756">
    <property type="component" value="Chromosome"/>
</dbReference>
<dbReference type="RefSeq" id="WP_275093485.1">
    <property type="nucleotide sequence ID" value="NZ_CP118606.1"/>
</dbReference>
<protein>
    <submittedName>
        <fullName evidence="1">Uncharacterized protein</fullName>
    </submittedName>
</protein>
<dbReference type="EMBL" id="CP118606">
    <property type="protein sequence ID" value="WEF21639.1"/>
    <property type="molecule type" value="Genomic_DNA"/>
</dbReference>
<gene>
    <name evidence="1" type="ORF">PWF71_02895</name>
</gene>
<accession>A0AAJ6APY8</accession>
<evidence type="ECO:0000313" key="1">
    <source>
        <dbReference type="EMBL" id="WEF21639.1"/>
    </source>
</evidence>
<dbReference type="AlphaFoldDB" id="A0AAJ6APY8"/>
<evidence type="ECO:0000313" key="2">
    <source>
        <dbReference type="Proteomes" id="UP001214756"/>
    </source>
</evidence>